<feature type="region of interest" description="Disordered" evidence="1">
    <location>
        <begin position="162"/>
        <end position="188"/>
    </location>
</feature>
<feature type="region of interest" description="Disordered" evidence="1">
    <location>
        <begin position="26"/>
        <end position="50"/>
    </location>
</feature>
<gene>
    <name evidence="2" type="ORF">HPB48_002946</name>
</gene>
<dbReference type="EMBL" id="JABSTR010000001">
    <property type="protein sequence ID" value="KAH9361084.1"/>
    <property type="molecule type" value="Genomic_DNA"/>
</dbReference>
<dbReference type="AlphaFoldDB" id="A0A9J6FGB9"/>
<evidence type="ECO:0000313" key="3">
    <source>
        <dbReference type="Proteomes" id="UP000821853"/>
    </source>
</evidence>
<comment type="caution">
    <text evidence="2">The sequence shown here is derived from an EMBL/GenBank/DDBJ whole genome shotgun (WGS) entry which is preliminary data.</text>
</comment>
<keyword evidence="3" id="KW-1185">Reference proteome</keyword>
<evidence type="ECO:0000256" key="1">
    <source>
        <dbReference type="SAM" id="MobiDB-lite"/>
    </source>
</evidence>
<accession>A0A9J6FGB9</accession>
<protein>
    <submittedName>
        <fullName evidence="2">Uncharacterized protein</fullName>
    </submittedName>
</protein>
<dbReference type="Proteomes" id="UP000821853">
    <property type="component" value="Chromosome 1"/>
</dbReference>
<dbReference type="VEuPathDB" id="VectorBase:HLOH_051258"/>
<name>A0A9J6FGB9_HAELO</name>
<evidence type="ECO:0000313" key="2">
    <source>
        <dbReference type="EMBL" id="KAH9361084.1"/>
    </source>
</evidence>
<feature type="region of interest" description="Disordered" evidence="1">
    <location>
        <begin position="97"/>
        <end position="116"/>
    </location>
</feature>
<proteinExistence type="predicted"/>
<organism evidence="2 3">
    <name type="scientific">Haemaphysalis longicornis</name>
    <name type="common">Bush tick</name>
    <dbReference type="NCBI Taxonomy" id="44386"/>
    <lineage>
        <taxon>Eukaryota</taxon>
        <taxon>Metazoa</taxon>
        <taxon>Ecdysozoa</taxon>
        <taxon>Arthropoda</taxon>
        <taxon>Chelicerata</taxon>
        <taxon>Arachnida</taxon>
        <taxon>Acari</taxon>
        <taxon>Parasitiformes</taxon>
        <taxon>Ixodida</taxon>
        <taxon>Ixodoidea</taxon>
        <taxon>Ixodidae</taxon>
        <taxon>Haemaphysalinae</taxon>
        <taxon>Haemaphysalis</taxon>
    </lineage>
</organism>
<reference evidence="2 3" key="1">
    <citation type="journal article" date="2020" name="Cell">
        <title>Large-Scale Comparative Analyses of Tick Genomes Elucidate Their Genetic Diversity and Vector Capacities.</title>
        <authorList>
            <consortium name="Tick Genome and Microbiome Consortium (TIGMIC)"/>
            <person name="Jia N."/>
            <person name="Wang J."/>
            <person name="Shi W."/>
            <person name="Du L."/>
            <person name="Sun Y."/>
            <person name="Zhan W."/>
            <person name="Jiang J.F."/>
            <person name="Wang Q."/>
            <person name="Zhang B."/>
            <person name="Ji P."/>
            <person name="Bell-Sakyi L."/>
            <person name="Cui X.M."/>
            <person name="Yuan T.T."/>
            <person name="Jiang B.G."/>
            <person name="Yang W.F."/>
            <person name="Lam T.T."/>
            <person name="Chang Q.C."/>
            <person name="Ding S.J."/>
            <person name="Wang X.J."/>
            <person name="Zhu J.G."/>
            <person name="Ruan X.D."/>
            <person name="Zhao L."/>
            <person name="Wei J.T."/>
            <person name="Ye R.Z."/>
            <person name="Que T.C."/>
            <person name="Du C.H."/>
            <person name="Zhou Y.H."/>
            <person name="Cheng J.X."/>
            <person name="Dai P.F."/>
            <person name="Guo W.B."/>
            <person name="Han X.H."/>
            <person name="Huang E.J."/>
            <person name="Li L.F."/>
            <person name="Wei W."/>
            <person name="Gao Y.C."/>
            <person name="Liu J.Z."/>
            <person name="Shao H.Z."/>
            <person name="Wang X."/>
            <person name="Wang C.C."/>
            <person name="Yang T.C."/>
            <person name="Huo Q.B."/>
            <person name="Li W."/>
            <person name="Chen H.Y."/>
            <person name="Chen S.E."/>
            <person name="Zhou L.G."/>
            <person name="Ni X.B."/>
            <person name="Tian J.H."/>
            <person name="Sheng Y."/>
            <person name="Liu T."/>
            <person name="Pan Y.S."/>
            <person name="Xia L.Y."/>
            <person name="Li J."/>
            <person name="Zhao F."/>
            <person name="Cao W.C."/>
        </authorList>
    </citation>
    <scope>NUCLEOTIDE SEQUENCE [LARGE SCALE GENOMIC DNA]</scope>
    <source>
        <strain evidence="2">HaeL-2018</strain>
    </source>
</reference>
<sequence length="210" mass="23087">MSAPTRCTIAARVEQGTRFFPRSAAALNVPPGRGPRRWGSPPPWNPARRRHPLPRFRFPASLDPARSPLACQESGEHIAAASNRSVAASALSLLPPRGGELNKSGQPAGPLSPAAPRTTHMWSLKLYGKEAWKEVIGSPWRHSGQFGRATLGAQLAAIFGEKKKKKKTSFAPREPSENAKKGLWVQDQWKERFTQAENRIEGNHPHPAFN</sequence>